<feature type="compositionally biased region" description="Basic and acidic residues" evidence="5">
    <location>
        <begin position="478"/>
        <end position="488"/>
    </location>
</feature>
<keyword evidence="2 6" id="KW-0812">Transmembrane</keyword>
<name>A0A9P4WP78_9PLEO</name>
<evidence type="ECO:0000256" key="7">
    <source>
        <dbReference type="SAM" id="SignalP"/>
    </source>
</evidence>
<dbReference type="Pfam" id="PF14295">
    <property type="entry name" value="PAN_4"/>
    <property type="match status" value="2"/>
</dbReference>
<comment type="subcellular location">
    <subcellularLocation>
        <location evidence="1">Membrane</location>
        <topology evidence="1">Single-pass membrane protein</topology>
    </subcellularLocation>
</comment>
<dbReference type="GO" id="GO:0071944">
    <property type="term" value="C:cell periphery"/>
    <property type="evidence" value="ECO:0007669"/>
    <property type="project" value="UniProtKB-ARBA"/>
</dbReference>
<evidence type="ECO:0000313" key="9">
    <source>
        <dbReference type="EMBL" id="KAF3037693.1"/>
    </source>
</evidence>
<protein>
    <recommendedName>
        <fullName evidence="8">Apple domain-containing protein</fullName>
    </recommendedName>
</protein>
<dbReference type="InterPro" id="IPR003609">
    <property type="entry name" value="Pan_app"/>
</dbReference>
<feature type="signal peptide" evidence="7">
    <location>
        <begin position="1"/>
        <end position="25"/>
    </location>
</feature>
<evidence type="ECO:0000313" key="10">
    <source>
        <dbReference type="Proteomes" id="UP000758155"/>
    </source>
</evidence>
<gene>
    <name evidence="9" type="ORF">E8E12_008354</name>
</gene>
<dbReference type="GO" id="GO:0016020">
    <property type="term" value="C:membrane"/>
    <property type="evidence" value="ECO:0007669"/>
    <property type="project" value="UniProtKB-SubCell"/>
</dbReference>
<dbReference type="OrthoDB" id="3943216at2759"/>
<evidence type="ECO:0000256" key="1">
    <source>
        <dbReference type="ARBA" id="ARBA00004167"/>
    </source>
</evidence>
<feature type="domain" description="Apple" evidence="8">
    <location>
        <begin position="297"/>
        <end position="334"/>
    </location>
</feature>
<feature type="compositionally biased region" description="Gly residues" evidence="5">
    <location>
        <begin position="368"/>
        <end position="383"/>
    </location>
</feature>
<dbReference type="PANTHER" id="PTHR15549">
    <property type="entry name" value="PAIRED IMMUNOGLOBULIN-LIKE TYPE 2 RECEPTOR"/>
    <property type="match status" value="1"/>
</dbReference>
<comment type="caution">
    <text evidence="9">The sequence shown here is derived from an EMBL/GenBank/DDBJ whole genome shotgun (WGS) entry which is preliminary data.</text>
</comment>
<dbReference type="Proteomes" id="UP000758155">
    <property type="component" value="Unassembled WGS sequence"/>
</dbReference>
<proteinExistence type="predicted"/>
<sequence>MVQLSTDTLLALIWASAALATPLIAEPIRKHGLTARADTPCPTSGYTSKNGMNFTTYCKSNNPGHDAMDIKYFTSPSMADCMEHCSRYWGNGEGCYGVVWREDNKCWIRDSNTTLSGVVDSTDGTHSALIASNTYEKIDTSCPGTDLSTHTVDGLPGLGYTLQCNKVIGGFDTCWSGYPKPCWDTQHVEGAFIGFYHTETLEECVRICADQSPLCKGVSWNPDYSIGFANCWPKTGWSDNALATPPTKDGVLHSVTMTSFDRVDSSCPSDTTYATTSNHNFDIHCGQLNEGTNMTQIHTQNITACMDSCATTDKCVGVVFDSTLQNGFKNCYLQNTTSTISEKASATFAALSGSSIPSSSSSSTPGNGTSGSGSGSSSPGGSGSESKAWIAGPVVGGLAGLAIIAGAVFWWRRRQSNNAMTGEKHDGVQYDAAPAYSPDSAPHGAPQQTGYYDARVVNEADPGATRSEMPATTKYAHRTGEGEVHEAP</sequence>
<feature type="domain" description="Apple" evidence="8">
    <location>
        <begin position="198"/>
        <end position="232"/>
    </location>
</feature>
<feature type="transmembrane region" description="Helical" evidence="6">
    <location>
        <begin position="388"/>
        <end position="411"/>
    </location>
</feature>
<dbReference type="InterPro" id="IPR051694">
    <property type="entry name" value="Immunoregulatory_rcpt-like"/>
</dbReference>
<feature type="chain" id="PRO_5040223894" description="Apple domain-containing protein" evidence="7">
    <location>
        <begin position="26"/>
        <end position="488"/>
    </location>
</feature>
<keyword evidence="4 6" id="KW-0472">Membrane</keyword>
<keyword evidence="10" id="KW-1185">Reference proteome</keyword>
<dbReference type="AlphaFoldDB" id="A0A9P4WP78"/>
<evidence type="ECO:0000256" key="6">
    <source>
        <dbReference type="SAM" id="Phobius"/>
    </source>
</evidence>
<evidence type="ECO:0000256" key="4">
    <source>
        <dbReference type="ARBA" id="ARBA00023136"/>
    </source>
</evidence>
<keyword evidence="3 6" id="KW-1133">Transmembrane helix</keyword>
<evidence type="ECO:0000259" key="8">
    <source>
        <dbReference type="Pfam" id="PF14295"/>
    </source>
</evidence>
<dbReference type="CDD" id="cd12087">
    <property type="entry name" value="TM_EGFR-like"/>
    <property type="match status" value="1"/>
</dbReference>
<dbReference type="EMBL" id="SWKV01000041">
    <property type="protein sequence ID" value="KAF3037693.1"/>
    <property type="molecule type" value="Genomic_DNA"/>
</dbReference>
<feature type="region of interest" description="Disordered" evidence="5">
    <location>
        <begin position="355"/>
        <end position="385"/>
    </location>
</feature>
<reference evidence="9" key="1">
    <citation type="submission" date="2019-04" db="EMBL/GenBank/DDBJ databases">
        <title>Sequencing of skin fungus with MAO and IRED activity.</title>
        <authorList>
            <person name="Marsaioli A.J."/>
            <person name="Bonatto J.M.C."/>
            <person name="Reis Junior O."/>
        </authorList>
    </citation>
    <scope>NUCLEOTIDE SEQUENCE</scope>
    <source>
        <strain evidence="9">28M1</strain>
    </source>
</reference>
<evidence type="ECO:0000256" key="5">
    <source>
        <dbReference type="SAM" id="MobiDB-lite"/>
    </source>
</evidence>
<dbReference type="Gene3D" id="3.50.4.10">
    <property type="entry name" value="Hepatocyte Growth Factor"/>
    <property type="match status" value="1"/>
</dbReference>
<organism evidence="9 10">
    <name type="scientific">Didymella heteroderae</name>
    <dbReference type="NCBI Taxonomy" id="1769908"/>
    <lineage>
        <taxon>Eukaryota</taxon>
        <taxon>Fungi</taxon>
        <taxon>Dikarya</taxon>
        <taxon>Ascomycota</taxon>
        <taxon>Pezizomycotina</taxon>
        <taxon>Dothideomycetes</taxon>
        <taxon>Pleosporomycetidae</taxon>
        <taxon>Pleosporales</taxon>
        <taxon>Pleosporineae</taxon>
        <taxon>Didymellaceae</taxon>
        <taxon>Didymella</taxon>
    </lineage>
</organism>
<evidence type="ECO:0000256" key="3">
    <source>
        <dbReference type="ARBA" id="ARBA00022989"/>
    </source>
</evidence>
<dbReference type="PANTHER" id="PTHR15549:SF6">
    <property type="entry name" value="MID2 DOMAIN-CONTAINING PROTEIN"/>
    <property type="match status" value="1"/>
</dbReference>
<accession>A0A9P4WP78</accession>
<keyword evidence="7" id="KW-0732">Signal</keyword>
<evidence type="ECO:0000256" key="2">
    <source>
        <dbReference type="ARBA" id="ARBA00022692"/>
    </source>
</evidence>
<feature type="region of interest" description="Disordered" evidence="5">
    <location>
        <begin position="461"/>
        <end position="488"/>
    </location>
</feature>
<feature type="compositionally biased region" description="Low complexity" evidence="5">
    <location>
        <begin position="355"/>
        <end position="367"/>
    </location>
</feature>